<protein>
    <submittedName>
        <fullName evidence="1">Uncharacterized protein</fullName>
    </submittedName>
</protein>
<accession>A0A5K3FRR0</accession>
<evidence type="ECO:0000313" key="1">
    <source>
        <dbReference type="WBParaSite" id="MCU_010643-RA"/>
    </source>
</evidence>
<dbReference type="AlphaFoldDB" id="A0A5K3FRR0"/>
<dbReference type="WBParaSite" id="MCU_010643-RA">
    <property type="protein sequence ID" value="MCU_010643-RA"/>
    <property type="gene ID" value="MCU_010643"/>
</dbReference>
<sequence>MTTSARCLLRAPAQLQQTDTNNLVVSFLKSQH</sequence>
<proteinExistence type="predicted"/>
<organism evidence="1">
    <name type="scientific">Mesocestoides corti</name>
    <name type="common">Flatworm</name>
    <dbReference type="NCBI Taxonomy" id="53468"/>
    <lineage>
        <taxon>Eukaryota</taxon>
        <taxon>Metazoa</taxon>
        <taxon>Spiralia</taxon>
        <taxon>Lophotrochozoa</taxon>
        <taxon>Platyhelminthes</taxon>
        <taxon>Cestoda</taxon>
        <taxon>Eucestoda</taxon>
        <taxon>Cyclophyllidea</taxon>
        <taxon>Mesocestoididae</taxon>
        <taxon>Mesocestoides</taxon>
    </lineage>
</organism>
<reference evidence="1" key="1">
    <citation type="submission" date="2019-11" db="UniProtKB">
        <authorList>
            <consortium name="WormBaseParasite"/>
        </authorList>
    </citation>
    <scope>IDENTIFICATION</scope>
</reference>
<name>A0A5K3FRR0_MESCO</name>